<protein>
    <submittedName>
        <fullName evidence="5">Uncharacterized conserved protein, DUF697 family</fullName>
    </submittedName>
</protein>
<proteinExistence type="predicted"/>
<gene>
    <name evidence="5" type="ORF">SAMN06265370_12711</name>
</gene>
<dbReference type="InterPro" id="IPR021147">
    <property type="entry name" value="DUF697"/>
</dbReference>
<dbReference type="AlphaFoldDB" id="A0A238Z9T6"/>
<dbReference type="Proteomes" id="UP000198417">
    <property type="component" value="Unassembled WGS sequence"/>
</dbReference>
<evidence type="ECO:0000256" key="2">
    <source>
        <dbReference type="ARBA" id="ARBA00022692"/>
    </source>
</evidence>
<evidence type="ECO:0000313" key="6">
    <source>
        <dbReference type="Proteomes" id="UP000198417"/>
    </source>
</evidence>
<evidence type="ECO:0000256" key="3">
    <source>
        <dbReference type="ARBA" id="ARBA00022989"/>
    </source>
</evidence>
<sequence length="162" mass="16754">MATATISKDNDKTANAVDIRHQKVAEIISSSVKWSAAGGVVPVPYLDLLAVGAVQVQMVRKLAAAYGQEADEQNLKAIITSLLGTLAPAAVSTTLLGSSVKLIPISGTLLGSAGMAAFAAASTYAIGKVFVRHFEGGGSMLDFSVDAIKKELQEEFSSSRAN</sequence>
<dbReference type="Pfam" id="PF05128">
    <property type="entry name" value="DUF697"/>
    <property type="match status" value="1"/>
</dbReference>
<dbReference type="RefSeq" id="WP_089273473.1">
    <property type="nucleotide sequence ID" value="NZ_FZNN01000027.1"/>
</dbReference>
<reference evidence="5 6" key="1">
    <citation type="submission" date="2017-06" db="EMBL/GenBank/DDBJ databases">
        <authorList>
            <person name="Kim H.J."/>
            <person name="Triplett B.A."/>
        </authorList>
    </citation>
    <scope>NUCLEOTIDE SEQUENCE [LARGE SCALE GENOMIC DNA]</scope>
    <source>
        <strain evidence="5 6">DSM 29052</strain>
    </source>
</reference>
<organism evidence="5 6">
    <name type="scientific">Puniceibacterium sediminis</name>
    <dbReference type="NCBI Taxonomy" id="1608407"/>
    <lineage>
        <taxon>Bacteria</taxon>
        <taxon>Pseudomonadati</taxon>
        <taxon>Pseudomonadota</taxon>
        <taxon>Alphaproteobacteria</taxon>
        <taxon>Rhodobacterales</taxon>
        <taxon>Paracoccaceae</taxon>
        <taxon>Puniceibacterium</taxon>
    </lineage>
</organism>
<dbReference type="GO" id="GO:0016020">
    <property type="term" value="C:membrane"/>
    <property type="evidence" value="ECO:0007669"/>
    <property type="project" value="UniProtKB-SubCell"/>
</dbReference>
<keyword evidence="2" id="KW-0812">Transmembrane</keyword>
<dbReference type="EMBL" id="FZNN01000027">
    <property type="protein sequence ID" value="SNR80295.1"/>
    <property type="molecule type" value="Genomic_DNA"/>
</dbReference>
<dbReference type="OrthoDB" id="980719at2"/>
<comment type="subcellular location">
    <subcellularLocation>
        <location evidence="1">Membrane</location>
        <topology evidence="1">Multi-pass membrane protein</topology>
    </subcellularLocation>
</comment>
<name>A0A238Z9T6_9RHOB</name>
<accession>A0A238Z9T6</accession>
<keyword evidence="6" id="KW-1185">Reference proteome</keyword>
<keyword evidence="4" id="KW-0472">Membrane</keyword>
<evidence type="ECO:0000313" key="5">
    <source>
        <dbReference type="EMBL" id="SNR80295.1"/>
    </source>
</evidence>
<keyword evidence="3" id="KW-1133">Transmembrane helix</keyword>
<evidence type="ECO:0000256" key="1">
    <source>
        <dbReference type="ARBA" id="ARBA00004141"/>
    </source>
</evidence>
<evidence type="ECO:0000256" key="4">
    <source>
        <dbReference type="ARBA" id="ARBA00023136"/>
    </source>
</evidence>